<name>A0A7W9DKT5_9SPHI</name>
<evidence type="ECO:0000313" key="1">
    <source>
        <dbReference type="EMBL" id="MBB5622209.1"/>
    </source>
</evidence>
<dbReference type="EMBL" id="JACHCF010000007">
    <property type="protein sequence ID" value="MBB5622209.1"/>
    <property type="molecule type" value="Genomic_DNA"/>
</dbReference>
<dbReference type="PROSITE" id="PS51257">
    <property type="entry name" value="PROKAR_LIPOPROTEIN"/>
    <property type="match status" value="1"/>
</dbReference>
<sequence>MKTFRNLMLLAVVASLLSSCIVQDRGYRHYRHGYGGGYWHRGY</sequence>
<dbReference type="RefSeq" id="WP_260160926.1">
    <property type="nucleotide sequence ID" value="NZ_JACHCF010000007.1"/>
</dbReference>
<comment type="caution">
    <text evidence="1">The sequence shown here is derived from an EMBL/GenBank/DDBJ whole genome shotgun (WGS) entry which is preliminary data.</text>
</comment>
<evidence type="ECO:0008006" key="3">
    <source>
        <dbReference type="Google" id="ProtNLM"/>
    </source>
</evidence>
<organism evidence="1 2">
    <name type="scientific">Pedobacter cryoconitis</name>
    <dbReference type="NCBI Taxonomy" id="188932"/>
    <lineage>
        <taxon>Bacteria</taxon>
        <taxon>Pseudomonadati</taxon>
        <taxon>Bacteroidota</taxon>
        <taxon>Sphingobacteriia</taxon>
        <taxon>Sphingobacteriales</taxon>
        <taxon>Sphingobacteriaceae</taxon>
        <taxon>Pedobacter</taxon>
    </lineage>
</organism>
<dbReference type="AlphaFoldDB" id="A0A7W9DKT5"/>
<evidence type="ECO:0000313" key="2">
    <source>
        <dbReference type="Proteomes" id="UP000537718"/>
    </source>
</evidence>
<gene>
    <name evidence="1" type="ORF">HDE69_003274</name>
</gene>
<reference evidence="1 2" key="1">
    <citation type="submission" date="2020-08" db="EMBL/GenBank/DDBJ databases">
        <title>Genomic Encyclopedia of Type Strains, Phase IV (KMG-V): Genome sequencing to study the core and pangenomes of soil and plant-associated prokaryotes.</title>
        <authorList>
            <person name="Whitman W."/>
        </authorList>
    </citation>
    <scope>NUCLEOTIDE SEQUENCE [LARGE SCALE GENOMIC DNA]</scope>
    <source>
        <strain evidence="1 2">MP7CTX6</strain>
    </source>
</reference>
<accession>A0A7W9DKT5</accession>
<proteinExistence type="predicted"/>
<dbReference type="Proteomes" id="UP000537718">
    <property type="component" value="Unassembled WGS sequence"/>
</dbReference>
<protein>
    <recommendedName>
        <fullName evidence="3">Lipoprotein</fullName>
    </recommendedName>
</protein>